<dbReference type="SUPFAM" id="SSF48452">
    <property type="entry name" value="TPR-like"/>
    <property type="match status" value="1"/>
</dbReference>
<keyword evidence="2" id="KW-0238">DNA-binding</keyword>
<dbReference type="GO" id="GO:0003677">
    <property type="term" value="F:DNA binding"/>
    <property type="evidence" value="ECO:0007669"/>
    <property type="project" value="UniProtKB-KW"/>
</dbReference>
<dbReference type="Gene3D" id="3.40.50.300">
    <property type="entry name" value="P-loop containing nucleotide triphosphate hydrolases"/>
    <property type="match status" value="1"/>
</dbReference>
<dbReference type="PANTHER" id="PTHR43214:SF41">
    <property type="entry name" value="NITRATE_NITRITE RESPONSE REGULATOR PROTEIN NARP"/>
    <property type="match status" value="1"/>
</dbReference>
<dbReference type="AlphaFoldDB" id="A0A4V1ABP2"/>
<dbReference type="PANTHER" id="PTHR43214">
    <property type="entry name" value="TWO-COMPONENT RESPONSE REGULATOR"/>
    <property type="match status" value="1"/>
</dbReference>
<dbReference type="SUPFAM" id="SSF46894">
    <property type="entry name" value="C-terminal effector domain of the bipartite response regulators"/>
    <property type="match status" value="1"/>
</dbReference>
<dbReference type="PROSITE" id="PS00622">
    <property type="entry name" value="HTH_LUXR_1"/>
    <property type="match status" value="1"/>
</dbReference>
<dbReference type="InterPro" id="IPR011990">
    <property type="entry name" value="TPR-like_helical_dom_sf"/>
</dbReference>
<gene>
    <name evidence="5" type="primary">alkS</name>
    <name evidence="5" type="ORF">HPF_13205</name>
</gene>
<evidence type="ECO:0000313" key="5">
    <source>
        <dbReference type="EMBL" id="QBM28653.1"/>
    </source>
</evidence>
<dbReference type="Gene3D" id="1.25.40.10">
    <property type="entry name" value="Tetratricopeptide repeat domain"/>
    <property type="match status" value="1"/>
</dbReference>
<organism evidence="5 6">
    <name type="scientific">Hydrogenophaga pseudoflava</name>
    <name type="common">Pseudomonas carboxydoflava</name>
    <dbReference type="NCBI Taxonomy" id="47421"/>
    <lineage>
        <taxon>Bacteria</taxon>
        <taxon>Pseudomonadati</taxon>
        <taxon>Pseudomonadota</taxon>
        <taxon>Betaproteobacteria</taxon>
        <taxon>Burkholderiales</taxon>
        <taxon>Comamonadaceae</taxon>
        <taxon>Hydrogenophaga</taxon>
    </lineage>
</organism>
<dbReference type="PROSITE" id="PS50043">
    <property type="entry name" value="HTH_LUXR_2"/>
    <property type="match status" value="1"/>
</dbReference>
<dbReference type="PRINTS" id="PR00038">
    <property type="entry name" value="HTHLUXR"/>
</dbReference>
<protein>
    <submittedName>
        <fullName evidence="5">HTH-type transcriptional regulator AlkS</fullName>
    </submittedName>
</protein>
<dbReference type="EMBL" id="CP037867">
    <property type="protein sequence ID" value="QBM28653.1"/>
    <property type="molecule type" value="Genomic_DNA"/>
</dbReference>
<evidence type="ECO:0000256" key="2">
    <source>
        <dbReference type="ARBA" id="ARBA00023125"/>
    </source>
</evidence>
<dbReference type="Gene3D" id="1.10.10.10">
    <property type="entry name" value="Winged helix-like DNA-binding domain superfamily/Winged helix DNA-binding domain"/>
    <property type="match status" value="1"/>
</dbReference>
<dbReference type="Proteomes" id="UP000293912">
    <property type="component" value="Chromosome"/>
</dbReference>
<reference evidence="5 6" key="1">
    <citation type="submission" date="2019-03" db="EMBL/GenBank/DDBJ databases">
        <authorList>
            <person name="Sebastian G."/>
            <person name="Baumann P."/>
            <person name="Ruckert C."/>
            <person name="Kalinowski J."/>
            <person name="Nebel B."/>
            <person name="Takors R."/>
            <person name="Blombach B."/>
        </authorList>
    </citation>
    <scope>NUCLEOTIDE SEQUENCE [LARGE SCALE GENOMIC DNA]</scope>
    <source>
        <strain evidence="5 6">DSM 1084</strain>
    </source>
</reference>
<evidence type="ECO:0000256" key="3">
    <source>
        <dbReference type="ARBA" id="ARBA00023163"/>
    </source>
</evidence>
<evidence type="ECO:0000259" key="4">
    <source>
        <dbReference type="PROSITE" id="PS50043"/>
    </source>
</evidence>
<dbReference type="InterPro" id="IPR036388">
    <property type="entry name" value="WH-like_DNA-bd_sf"/>
</dbReference>
<dbReference type="InterPro" id="IPR039420">
    <property type="entry name" value="WalR-like"/>
</dbReference>
<dbReference type="GO" id="GO:0006355">
    <property type="term" value="P:regulation of DNA-templated transcription"/>
    <property type="evidence" value="ECO:0007669"/>
    <property type="project" value="InterPro"/>
</dbReference>
<proteinExistence type="predicted"/>
<dbReference type="RefSeq" id="WP_243721580.1">
    <property type="nucleotide sequence ID" value="NZ_CP037867.1"/>
</dbReference>
<dbReference type="InterPro" id="IPR041617">
    <property type="entry name" value="TPR_MalT"/>
</dbReference>
<dbReference type="Pfam" id="PF17874">
    <property type="entry name" value="TPR_MalT"/>
    <property type="match status" value="1"/>
</dbReference>
<dbReference type="KEGG" id="hpse:HPF_13205"/>
<keyword evidence="6" id="KW-1185">Reference proteome</keyword>
<feature type="domain" description="HTH luxR-type" evidence="4">
    <location>
        <begin position="779"/>
        <end position="844"/>
    </location>
</feature>
<dbReference type="CDD" id="cd06170">
    <property type="entry name" value="LuxR_C_like"/>
    <property type="match status" value="1"/>
</dbReference>
<dbReference type="InterPro" id="IPR000792">
    <property type="entry name" value="Tscrpt_reg_LuxR_C"/>
</dbReference>
<accession>A0A4V1ABP2</accession>
<dbReference type="InterPro" id="IPR027417">
    <property type="entry name" value="P-loop_NTPase"/>
</dbReference>
<name>A0A4V1ABP2_HYDPS</name>
<sequence length="848" mass="91872">MSDRIVAVFAPAGYGKTTLAGGWFRACKDDADPLWVGLDASWRDPVFFVHSLLKAVGGPSEPLAMTAPDAAAAVESGLMELLQALGERPRPVVLFFDDVHALRGSKSAFILSRLLVAAPDHVRFVVCGRDGMELDLTTMTSRGLVRWVTERDLRFDAQDVRELARRCGLSAQDDEIDSILGITEGWPTLVRLAIASRGGLQESAESSNMLMDSFVYESFFLGMAPARQQALFVMAAVGDFTMALLAALDAPEGAEAIAEGERLGIVQRRGLVAGEPFYALHALVAERALTRLIDAAGAGASALRSRCAQWWHTRGEGYRAIRTALEGNDAMLASSYLTGCARQLVKGEGRHETFMDMLTQVESRSAELDSELMLYAAWALIFLRRYAEAASWLARIERACGKTCSAVALTTLGTTVLQRGVLAALRDDAADAEVFVRQWLAGPPPDSDPFDHGAAQTVLAYAHKCNGRFAEAAQSLREAQVKFDAIPSPYGLMWVRVVSAASLLKAGRHRDALADASSALTEAPAFVPGATGLVAMLRAIRALLLYERNDCAGAMVEAEAALPLLPHQGIVDAMVAGYVAASRLQAARGDISGALDVAAEGERVGLARGFARLRLTMVAERALLLVRAGDAEAARRMAVEHGLLPQAPHTSLHRDKAERLWARLDLAQGRPELALQWVDSGIGRAWRSHQQHKLAELLMLRSLALDRTGNVDEAHSALMESLRIAASNGYVRLYLDEGAELESLLRRVVDKPQSPTPALLYARTLLSATGSAIARQAAVHTDQERPTERELQILRLLADGLSNSEVAGRLMLTEGTVKWHLHNLYAKLGVKNRTAALREARSRAWLLV</sequence>
<dbReference type="InterPro" id="IPR016032">
    <property type="entry name" value="Sig_transdc_resp-reg_C-effctor"/>
</dbReference>
<dbReference type="SMART" id="SM00421">
    <property type="entry name" value="HTH_LUXR"/>
    <property type="match status" value="1"/>
</dbReference>
<keyword evidence="1" id="KW-0805">Transcription regulation</keyword>
<evidence type="ECO:0000313" key="6">
    <source>
        <dbReference type="Proteomes" id="UP000293912"/>
    </source>
</evidence>
<dbReference type="SUPFAM" id="SSF52540">
    <property type="entry name" value="P-loop containing nucleoside triphosphate hydrolases"/>
    <property type="match status" value="1"/>
</dbReference>
<dbReference type="Pfam" id="PF00196">
    <property type="entry name" value="GerE"/>
    <property type="match status" value="1"/>
</dbReference>
<evidence type="ECO:0000256" key="1">
    <source>
        <dbReference type="ARBA" id="ARBA00023015"/>
    </source>
</evidence>
<keyword evidence="3" id="KW-0804">Transcription</keyword>